<dbReference type="EMBL" id="AB996600">
    <property type="protein sequence ID" value="BAS01623.1"/>
    <property type="molecule type" value="Genomic_DNA"/>
</dbReference>
<sequence>MKDDVFVNKTHFKEKIHTFNISKIIKFLIIMNFFLLKFFNFEKNNIIVYFYNLFLVFFLIVKFLFQIESFRYAIIFKKKKFILKIIKKLLKLYQKNIKMLNYFKKNISIIIRISLSKIFLKIFTIKKVFLSGIKKFFSYKHFINCIKKNIDYIYNIRNFFFFLRLIIYFWIKLFLSSIFIEGQYIVSRKIMVKCYKIQFQLYEKYKENNKIEIYNLTDLKKLRSLKNFSRIYFIDRNFEKRIYFKTIMNKKIKKINPLQKRYFLRINKIKGFSNKKIKLMQKNKNN</sequence>
<keyword evidence="1" id="KW-0812">Transmembrane</keyword>
<keyword evidence="1" id="KW-1133">Transmembrane helix</keyword>
<geneLocation type="nucleomorph" evidence="2"/>
<feature type="transmembrane region" description="Helical" evidence="1">
    <location>
        <begin position="21"/>
        <end position="40"/>
    </location>
</feature>
<name>A0A0H5BHK7_9EUKA</name>
<dbReference type="AlphaFoldDB" id="A0A0H5BHK7"/>
<organism evidence="2">
    <name type="scientific">Lotharella vacuolata</name>
    <dbReference type="NCBI Taxonomy" id="74820"/>
    <lineage>
        <taxon>Eukaryota</taxon>
        <taxon>Sar</taxon>
        <taxon>Rhizaria</taxon>
        <taxon>Cercozoa</taxon>
        <taxon>Chlorarachniophyceae</taxon>
        <taxon>Lotharella</taxon>
    </lineage>
</organism>
<feature type="transmembrane region" description="Helical" evidence="1">
    <location>
        <begin position="46"/>
        <end position="65"/>
    </location>
</feature>
<evidence type="ECO:0000256" key="1">
    <source>
        <dbReference type="SAM" id="Phobius"/>
    </source>
</evidence>
<evidence type="ECO:0000313" key="2">
    <source>
        <dbReference type="EMBL" id="BAS01623.1"/>
    </source>
</evidence>
<protein>
    <submittedName>
        <fullName evidence="2">Uncharacterized protein</fullName>
    </submittedName>
</protein>
<feature type="transmembrane region" description="Helical" evidence="1">
    <location>
        <begin position="159"/>
        <end position="180"/>
    </location>
</feature>
<accession>A0A0H5BHK7</accession>
<proteinExistence type="predicted"/>
<keyword evidence="2" id="KW-0542">Nucleomorph</keyword>
<reference evidence="2" key="1">
    <citation type="journal article" date="2015" name="Genome Biol. Evol.">
        <title>Nucleomorph Genome Sequences of Two Chlorarachniophytes, Amorphochlora amoebiformis and Lotharella vacuolata.</title>
        <authorList>
            <person name="Suzuki S."/>
            <person name="Shirato S."/>
            <person name="Hirakawa Y."/>
            <person name="Ishida K."/>
        </authorList>
    </citation>
    <scope>NUCLEOTIDE SEQUENCE</scope>
    <source>
        <strain evidence="2">CCMP240</strain>
    </source>
</reference>
<keyword evidence="1" id="KW-0472">Membrane</keyword>